<evidence type="ECO:0000313" key="2">
    <source>
        <dbReference type="EMBL" id="KAJ1138397.1"/>
    </source>
</evidence>
<comment type="caution">
    <text evidence="2">The sequence shown here is derived from an EMBL/GenBank/DDBJ whole genome shotgun (WGS) entry which is preliminary data.</text>
</comment>
<evidence type="ECO:0000256" key="1">
    <source>
        <dbReference type="SAM" id="MobiDB-lite"/>
    </source>
</evidence>
<name>A0AAV7QFS0_PLEWA</name>
<keyword evidence="3" id="KW-1185">Reference proteome</keyword>
<sequence>MESSAPEHLASMILPSPRPSQAPGGANKQAGPGRRERAAARVGAGRNLLCAGIRRQASAVTVPSHRKGCAPASAEAALLW</sequence>
<feature type="region of interest" description="Disordered" evidence="1">
    <location>
        <begin position="1"/>
        <end position="41"/>
    </location>
</feature>
<organism evidence="2 3">
    <name type="scientific">Pleurodeles waltl</name>
    <name type="common">Iberian ribbed newt</name>
    <dbReference type="NCBI Taxonomy" id="8319"/>
    <lineage>
        <taxon>Eukaryota</taxon>
        <taxon>Metazoa</taxon>
        <taxon>Chordata</taxon>
        <taxon>Craniata</taxon>
        <taxon>Vertebrata</taxon>
        <taxon>Euteleostomi</taxon>
        <taxon>Amphibia</taxon>
        <taxon>Batrachia</taxon>
        <taxon>Caudata</taxon>
        <taxon>Salamandroidea</taxon>
        <taxon>Salamandridae</taxon>
        <taxon>Pleurodelinae</taxon>
        <taxon>Pleurodeles</taxon>
    </lineage>
</organism>
<dbReference type="AlphaFoldDB" id="A0AAV7QFS0"/>
<reference evidence="2" key="1">
    <citation type="journal article" date="2022" name="bioRxiv">
        <title>Sequencing and chromosome-scale assembly of the giantPleurodeles waltlgenome.</title>
        <authorList>
            <person name="Brown T."/>
            <person name="Elewa A."/>
            <person name="Iarovenko S."/>
            <person name="Subramanian E."/>
            <person name="Araus A.J."/>
            <person name="Petzold A."/>
            <person name="Susuki M."/>
            <person name="Suzuki K.-i.T."/>
            <person name="Hayashi T."/>
            <person name="Toyoda A."/>
            <person name="Oliveira C."/>
            <person name="Osipova E."/>
            <person name="Leigh N.D."/>
            <person name="Simon A."/>
            <person name="Yun M.H."/>
        </authorList>
    </citation>
    <scope>NUCLEOTIDE SEQUENCE</scope>
    <source>
        <strain evidence="2">20211129_DDA</strain>
        <tissue evidence="2">Liver</tissue>
    </source>
</reference>
<proteinExistence type="predicted"/>
<dbReference type="EMBL" id="JANPWB010000010">
    <property type="protein sequence ID" value="KAJ1138397.1"/>
    <property type="molecule type" value="Genomic_DNA"/>
</dbReference>
<evidence type="ECO:0000313" key="3">
    <source>
        <dbReference type="Proteomes" id="UP001066276"/>
    </source>
</evidence>
<accession>A0AAV7QFS0</accession>
<gene>
    <name evidence="2" type="ORF">NDU88_004783</name>
</gene>
<protein>
    <submittedName>
        <fullName evidence="2">Uncharacterized protein</fullName>
    </submittedName>
</protein>
<dbReference type="Proteomes" id="UP001066276">
    <property type="component" value="Chromosome 6"/>
</dbReference>